<dbReference type="GO" id="GO:0003677">
    <property type="term" value="F:DNA binding"/>
    <property type="evidence" value="ECO:0007669"/>
    <property type="project" value="UniProtKB-KW"/>
</dbReference>
<evidence type="ECO:0000313" key="6">
    <source>
        <dbReference type="Proteomes" id="UP000825009"/>
    </source>
</evidence>
<evidence type="ECO:0000256" key="3">
    <source>
        <dbReference type="ARBA" id="ARBA00023163"/>
    </source>
</evidence>
<dbReference type="Pfam" id="PF00392">
    <property type="entry name" value="GntR"/>
    <property type="match status" value="1"/>
</dbReference>
<sequence>MARTPLYKTTETEMIARITKGDWEVGRRLPNEFTLADEFGVSQGTMRRALISLEGMGYLNRKPGRGTLVAAQAPAEAAPTRLTPSLLDAAGTQLSLEPFRGRADIRAATPAEADLIGADRVAVLERTLKHKGRRAALETTVLRADLLPAGLDEDAPAPLDQLLAHHAIAVSQLRAEARAEVTDMAKSVALSVDRHCALLVVSTEAYAADGTLIAHQILRIATEGAHLAHQ</sequence>
<proteinExistence type="predicted"/>
<dbReference type="InterPro" id="IPR050679">
    <property type="entry name" value="Bact_HTH_transcr_reg"/>
</dbReference>
<reference evidence="5 6" key="1">
    <citation type="submission" date="2021-07" db="EMBL/GenBank/DDBJ databases">
        <title>A novel Jannaschia species isolated from marine dinoflagellate Ceratoperidinium margalefii.</title>
        <authorList>
            <person name="Jiang Y."/>
            <person name="Li Z."/>
        </authorList>
    </citation>
    <scope>NUCLEOTIDE SEQUENCE [LARGE SCALE GENOMIC DNA]</scope>
    <source>
        <strain evidence="5 6">J12C1-MA-4</strain>
    </source>
</reference>
<organism evidence="5 6">
    <name type="scientific">Gymnodinialimonas ceratoperidinii</name>
    <dbReference type="NCBI Taxonomy" id="2856823"/>
    <lineage>
        <taxon>Bacteria</taxon>
        <taxon>Pseudomonadati</taxon>
        <taxon>Pseudomonadota</taxon>
        <taxon>Alphaproteobacteria</taxon>
        <taxon>Rhodobacterales</taxon>
        <taxon>Paracoccaceae</taxon>
        <taxon>Gymnodinialimonas</taxon>
    </lineage>
</organism>
<dbReference type="Proteomes" id="UP000825009">
    <property type="component" value="Chromosome"/>
</dbReference>
<dbReference type="PROSITE" id="PS50949">
    <property type="entry name" value="HTH_GNTR"/>
    <property type="match status" value="1"/>
</dbReference>
<dbReference type="InterPro" id="IPR000524">
    <property type="entry name" value="Tscrpt_reg_HTH_GntR"/>
</dbReference>
<feature type="domain" description="HTH gntR-type" evidence="4">
    <location>
        <begin position="4"/>
        <end position="72"/>
    </location>
</feature>
<keyword evidence="3" id="KW-0804">Transcription</keyword>
<evidence type="ECO:0000313" key="5">
    <source>
        <dbReference type="EMBL" id="QXT39418.1"/>
    </source>
</evidence>
<accession>A0A8F6TVV7</accession>
<evidence type="ECO:0000256" key="1">
    <source>
        <dbReference type="ARBA" id="ARBA00023015"/>
    </source>
</evidence>
<gene>
    <name evidence="5" type="ORF">KYE46_16055</name>
</gene>
<evidence type="ECO:0000256" key="2">
    <source>
        <dbReference type="ARBA" id="ARBA00023125"/>
    </source>
</evidence>
<dbReference type="EMBL" id="CP079194">
    <property type="protein sequence ID" value="QXT39418.1"/>
    <property type="molecule type" value="Genomic_DNA"/>
</dbReference>
<dbReference type="InterPro" id="IPR011663">
    <property type="entry name" value="UTRA"/>
</dbReference>
<keyword evidence="6" id="KW-1185">Reference proteome</keyword>
<dbReference type="CDD" id="cd07377">
    <property type="entry name" value="WHTH_GntR"/>
    <property type="match status" value="1"/>
</dbReference>
<dbReference type="Pfam" id="PF07702">
    <property type="entry name" value="UTRA"/>
    <property type="match status" value="1"/>
</dbReference>
<dbReference type="AlphaFoldDB" id="A0A8F6TVV7"/>
<dbReference type="GO" id="GO:0003700">
    <property type="term" value="F:DNA-binding transcription factor activity"/>
    <property type="evidence" value="ECO:0007669"/>
    <property type="project" value="InterPro"/>
</dbReference>
<evidence type="ECO:0000259" key="4">
    <source>
        <dbReference type="PROSITE" id="PS50949"/>
    </source>
</evidence>
<protein>
    <submittedName>
        <fullName evidence="5">GntR family transcriptional regulator</fullName>
    </submittedName>
</protein>
<dbReference type="PANTHER" id="PTHR44846">
    <property type="entry name" value="MANNOSYL-D-GLYCERATE TRANSPORT/METABOLISM SYSTEM REPRESSOR MNGR-RELATED"/>
    <property type="match status" value="1"/>
</dbReference>
<keyword evidence="1" id="KW-0805">Transcription regulation</keyword>
<dbReference type="SMART" id="SM00345">
    <property type="entry name" value="HTH_GNTR"/>
    <property type="match status" value="1"/>
</dbReference>
<keyword evidence="2" id="KW-0238">DNA-binding</keyword>
<dbReference type="KEGG" id="gce:KYE46_16055"/>
<dbReference type="RefSeq" id="WP_219002027.1">
    <property type="nucleotide sequence ID" value="NZ_CP079194.1"/>
</dbReference>
<name>A0A8F6TVV7_9RHOB</name>